<protein>
    <recommendedName>
        <fullName evidence="3">Chemokine interleukin-8-like domain-containing protein</fullName>
    </recommendedName>
</protein>
<name>A0AAZ1X789_OREAU</name>
<proteinExistence type="predicted"/>
<dbReference type="GO" id="GO:0006955">
    <property type="term" value="P:immune response"/>
    <property type="evidence" value="ECO:0007669"/>
    <property type="project" value="InterPro"/>
</dbReference>
<keyword evidence="2" id="KW-0732">Signal</keyword>
<dbReference type="GO" id="GO:0008009">
    <property type="term" value="F:chemokine activity"/>
    <property type="evidence" value="ECO:0007669"/>
    <property type="project" value="InterPro"/>
</dbReference>
<feature type="domain" description="Chemokine interleukin-8-like" evidence="3">
    <location>
        <begin position="96"/>
        <end position="156"/>
    </location>
</feature>
<evidence type="ECO:0000313" key="5">
    <source>
        <dbReference type="Proteomes" id="UP000472276"/>
    </source>
</evidence>
<keyword evidence="1" id="KW-0202">Cytokine</keyword>
<feature type="domain" description="Chemokine interleukin-8-like" evidence="3">
    <location>
        <begin position="33"/>
        <end position="92"/>
    </location>
</feature>
<reference evidence="4" key="2">
    <citation type="submission" date="2025-08" db="UniProtKB">
        <authorList>
            <consortium name="Ensembl"/>
        </authorList>
    </citation>
    <scope>IDENTIFICATION</scope>
</reference>
<reference evidence="4" key="3">
    <citation type="submission" date="2025-09" db="UniProtKB">
        <authorList>
            <consortium name="Ensembl"/>
        </authorList>
    </citation>
    <scope>IDENTIFICATION</scope>
</reference>
<gene>
    <name evidence="4" type="primary">ISCU</name>
</gene>
<organism evidence="4 5">
    <name type="scientific">Oreochromis aureus</name>
    <name type="common">Israeli tilapia</name>
    <name type="synonym">Chromis aureus</name>
    <dbReference type="NCBI Taxonomy" id="47969"/>
    <lineage>
        <taxon>Eukaryota</taxon>
        <taxon>Metazoa</taxon>
        <taxon>Chordata</taxon>
        <taxon>Craniata</taxon>
        <taxon>Vertebrata</taxon>
        <taxon>Euteleostomi</taxon>
        <taxon>Actinopterygii</taxon>
        <taxon>Neopterygii</taxon>
        <taxon>Teleostei</taxon>
        <taxon>Neoteleostei</taxon>
        <taxon>Acanthomorphata</taxon>
        <taxon>Ovalentaria</taxon>
        <taxon>Cichlomorphae</taxon>
        <taxon>Cichliformes</taxon>
        <taxon>Cichlidae</taxon>
        <taxon>African cichlids</taxon>
        <taxon>Pseudocrenilabrinae</taxon>
        <taxon>Oreochromini</taxon>
        <taxon>Oreochromis</taxon>
    </lineage>
</organism>
<dbReference type="InterPro" id="IPR036048">
    <property type="entry name" value="Interleukin_8-like_sf"/>
</dbReference>
<dbReference type="Proteomes" id="UP000472276">
    <property type="component" value="Unassembled WGS sequence"/>
</dbReference>
<dbReference type="AlphaFoldDB" id="A0AAZ1X789"/>
<keyword evidence="5" id="KW-1185">Reference proteome</keyword>
<dbReference type="PANTHER" id="PTHR12015:SF108">
    <property type="entry name" value="C-C MOTIF CHEMOKINE 20"/>
    <property type="match status" value="1"/>
</dbReference>
<dbReference type="Pfam" id="PF00048">
    <property type="entry name" value="IL8"/>
    <property type="match status" value="2"/>
</dbReference>
<evidence type="ECO:0000313" key="4">
    <source>
        <dbReference type="Ensembl" id="ENSOABP00000063499.1"/>
    </source>
</evidence>
<feature type="signal peptide" evidence="2">
    <location>
        <begin position="1"/>
        <end position="24"/>
    </location>
</feature>
<evidence type="ECO:0000256" key="2">
    <source>
        <dbReference type="SAM" id="SignalP"/>
    </source>
</evidence>
<dbReference type="Ensembl" id="ENSOABT00000073136.1">
    <property type="protein sequence ID" value="ENSOABP00000063499.1"/>
    <property type="gene ID" value="ENSOABG00000036019.1"/>
</dbReference>
<dbReference type="InterPro" id="IPR039809">
    <property type="entry name" value="Chemokine_b/g/d"/>
</dbReference>
<accession>A0AAZ1X789</accession>
<sequence>MSVKILSITLLLVSMCLCCHSSEGTHRRHPGPFPPCCTAVTKGNMTADVVGQIYHKLAARGDCVKAIIFNTKDGKLCADPDAQWVKDHTRGGPGSKRPCCVNVTKDNVSADVVGQTYREQAARHHCVKAIIFNTKNGKQLCADPDAQWVKDLTAKMRKV</sequence>
<dbReference type="SUPFAM" id="SSF54117">
    <property type="entry name" value="Interleukin 8-like chemokines"/>
    <property type="match status" value="2"/>
</dbReference>
<reference evidence="5" key="1">
    <citation type="submission" date="2020-03" db="EMBL/GenBank/DDBJ databases">
        <title>Evolution of repeat sequences and sex chromosomes of tilapia species revealed by chromosome-level genomes.</title>
        <authorList>
            <person name="Xu L."/>
            <person name="Tao W."/>
            <person name="Wang D."/>
            <person name="Zhou Q."/>
        </authorList>
    </citation>
    <scope>NUCLEOTIDE SEQUENCE [LARGE SCALE GENOMIC DNA]</scope>
    <source>
        <strain evidence="5">Israel</strain>
    </source>
</reference>
<dbReference type="GO" id="GO:0005615">
    <property type="term" value="C:extracellular space"/>
    <property type="evidence" value="ECO:0007669"/>
    <property type="project" value="UniProtKB-KW"/>
</dbReference>
<evidence type="ECO:0000259" key="3">
    <source>
        <dbReference type="SMART" id="SM00199"/>
    </source>
</evidence>
<dbReference type="PANTHER" id="PTHR12015">
    <property type="entry name" value="SMALL INDUCIBLE CYTOKINE A"/>
    <property type="match status" value="1"/>
</dbReference>
<evidence type="ECO:0000256" key="1">
    <source>
        <dbReference type="ARBA" id="ARBA00022514"/>
    </source>
</evidence>
<dbReference type="Gene3D" id="2.40.50.40">
    <property type="match status" value="2"/>
</dbReference>
<dbReference type="InterPro" id="IPR001811">
    <property type="entry name" value="Chemokine_IL8-like_dom"/>
</dbReference>
<feature type="chain" id="PRO_5044293313" description="Chemokine interleukin-8-like domain-containing protein" evidence="2">
    <location>
        <begin position="25"/>
        <end position="159"/>
    </location>
</feature>
<dbReference type="CDD" id="cd00169">
    <property type="entry name" value="Chemokine"/>
    <property type="match status" value="1"/>
</dbReference>
<dbReference type="SMART" id="SM00199">
    <property type="entry name" value="SCY"/>
    <property type="match status" value="2"/>
</dbReference>